<dbReference type="Proteomes" id="UP000236547">
    <property type="component" value="Unassembled WGS sequence"/>
</dbReference>
<dbReference type="Pfam" id="PF00072">
    <property type="entry name" value="Response_reg"/>
    <property type="match status" value="1"/>
</dbReference>
<evidence type="ECO:0000313" key="5">
    <source>
        <dbReference type="EMBL" id="PNI02151.1"/>
    </source>
</evidence>
<dbReference type="PANTHER" id="PTHR44591:SF24">
    <property type="entry name" value="PROTEIN-GLUTAMATE METHYLESTERASE_PROTEIN-GLUTAMINE GLUTAMINASE 1"/>
    <property type="match status" value="1"/>
</dbReference>
<feature type="domain" description="Response regulatory" evidence="4">
    <location>
        <begin position="2"/>
        <end position="117"/>
    </location>
</feature>
<dbReference type="InterPro" id="IPR028976">
    <property type="entry name" value="CheC-like_sf"/>
</dbReference>
<evidence type="ECO:0000313" key="8">
    <source>
        <dbReference type="Proteomes" id="UP000236547"/>
    </source>
</evidence>
<keyword evidence="2 3" id="KW-0597">Phosphoprotein</keyword>
<sequence>MNVLICDDSALARKSLSRTLVNFYDIEIFFAENGREALSVLAHNRIDVLFLDLTMPVMDGYDVLGMLPVNSYPTKVVIISGDVQKAAKERCFALGASDFIEKPFKIEQLEAVFKGCHVGNSIHKSITSEPYIDSDSKFRELTNIALGRCVALISDSVGDFINMPLPTVGILEPSELEMAVHDVLYRDNVNAVTQRFTGAGIHGESLVTIRGKEFAKVGERLGYPLQDANSNESLLNISNLAVSTFLRVLAELIMVSFTLRQPVLINSYEKELLSQQKITKSAFTVEFSYSAENLDFQCDILLLIDMESVKVIDKLMESF</sequence>
<dbReference type="SUPFAM" id="SSF52172">
    <property type="entry name" value="CheY-like"/>
    <property type="match status" value="1"/>
</dbReference>
<evidence type="ECO:0000313" key="7">
    <source>
        <dbReference type="Proteomes" id="UP000236449"/>
    </source>
</evidence>
<dbReference type="Proteomes" id="UP000236449">
    <property type="component" value="Unassembled WGS sequence"/>
</dbReference>
<dbReference type="Gene3D" id="3.40.50.2300">
    <property type="match status" value="1"/>
</dbReference>
<evidence type="ECO:0000256" key="2">
    <source>
        <dbReference type="ARBA" id="ARBA00022553"/>
    </source>
</evidence>
<dbReference type="OrthoDB" id="281471at2"/>
<evidence type="ECO:0000256" key="1">
    <source>
        <dbReference type="ARBA" id="ARBA00022500"/>
    </source>
</evidence>
<dbReference type="RefSeq" id="WP_102967039.1">
    <property type="nucleotide sequence ID" value="NZ_JAPWHJ010000009.1"/>
</dbReference>
<keyword evidence="1" id="KW-0145">Chemotaxis</keyword>
<comment type="caution">
    <text evidence="6">The sequence shown here is derived from an EMBL/GenBank/DDBJ whole genome shotgun (WGS) entry which is preliminary data.</text>
</comment>
<protein>
    <submittedName>
        <fullName evidence="6">Response regulator</fullName>
    </submittedName>
</protein>
<dbReference type="GO" id="GO:0000160">
    <property type="term" value="P:phosphorelay signal transduction system"/>
    <property type="evidence" value="ECO:0007669"/>
    <property type="project" value="InterPro"/>
</dbReference>
<evidence type="ECO:0000259" key="4">
    <source>
        <dbReference type="PROSITE" id="PS50110"/>
    </source>
</evidence>
<gene>
    <name evidence="6" type="ORF">C1N32_18465</name>
    <name evidence="5" type="ORF">C1O25_05385</name>
</gene>
<dbReference type="GO" id="GO:0006935">
    <property type="term" value="P:chemotaxis"/>
    <property type="evidence" value="ECO:0007669"/>
    <property type="project" value="UniProtKB-KW"/>
</dbReference>
<keyword evidence="8" id="KW-1185">Reference proteome</keyword>
<dbReference type="EMBL" id="POSK01000015">
    <property type="protein sequence ID" value="PNI02579.1"/>
    <property type="molecule type" value="Genomic_DNA"/>
</dbReference>
<accession>A0A2J8HWF4</accession>
<dbReference type="EMBL" id="POSM01000005">
    <property type="protein sequence ID" value="PNI02151.1"/>
    <property type="molecule type" value="Genomic_DNA"/>
</dbReference>
<organism evidence="6 7">
    <name type="scientific">Vibrio diazotrophicus</name>
    <dbReference type="NCBI Taxonomy" id="685"/>
    <lineage>
        <taxon>Bacteria</taxon>
        <taxon>Pseudomonadati</taxon>
        <taxon>Pseudomonadota</taxon>
        <taxon>Gammaproteobacteria</taxon>
        <taxon>Vibrionales</taxon>
        <taxon>Vibrionaceae</taxon>
        <taxon>Vibrio</taxon>
    </lineage>
</organism>
<dbReference type="SMART" id="SM00448">
    <property type="entry name" value="REC"/>
    <property type="match status" value="1"/>
</dbReference>
<dbReference type="CDD" id="cd17910">
    <property type="entry name" value="CheC_ClassII"/>
    <property type="match status" value="1"/>
</dbReference>
<dbReference type="SUPFAM" id="SSF103039">
    <property type="entry name" value="CheC-like"/>
    <property type="match status" value="1"/>
</dbReference>
<evidence type="ECO:0000256" key="3">
    <source>
        <dbReference type="PROSITE-ProRule" id="PRU00169"/>
    </source>
</evidence>
<dbReference type="AlphaFoldDB" id="A0A2J8HWF4"/>
<dbReference type="InterPro" id="IPR001789">
    <property type="entry name" value="Sig_transdc_resp-reg_receiver"/>
</dbReference>
<dbReference type="InterPro" id="IPR011006">
    <property type="entry name" value="CheY-like_superfamily"/>
</dbReference>
<dbReference type="CDD" id="cd17593">
    <property type="entry name" value="REC_CheC-like"/>
    <property type="match status" value="1"/>
</dbReference>
<dbReference type="PANTHER" id="PTHR44591">
    <property type="entry name" value="STRESS RESPONSE REGULATOR PROTEIN 1"/>
    <property type="match status" value="1"/>
</dbReference>
<proteinExistence type="predicted"/>
<dbReference type="InterPro" id="IPR050595">
    <property type="entry name" value="Bact_response_regulator"/>
</dbReference>
<dbReference type="Gene3D" id="3.40.1550.10">
    <property type="entry name" value="CheC-like"/>
    <property type="match status" value="1"/>
</dbReference>
<name>A0A2J8HWF4_VIBDI</name>
<reference evidence="7 8" key="1">
    <citation type="submission" date="2018-01" db="EMBL/GenBank/DDBJ databases">
        <title>Draft genome sequences of six Vibrio diazotrophicus strains isolated from deep-sea sediments of the Baltic Sea.</title>
        <authorList>
            <person name="Castillo D."/>
            <person name="Vandieken V."/>
            <person name="Chiang O."/>
            <person name="Middelboe M."/>
        </authorList>
    </citation>
    <scope>NUCLEOTIDE SEQUENCE [LARGE SCALE GENOMIC DNA]</scope>
    <source>
        <strain evidence="6 7">60.27F</strain>
        <strain evidence="5 8">65.10M</strain>
    </source>
</reference>
<evidence type="ECO:0000313" key="6">
    <source>
        <dbReference type="EMBL" id="PNI02579.1"/>
    </source>
</evidence>
<feature type="modified residue" description="4-aspartylphosphate" evidence="3">
    <location>
        <position position="52"/>
    </location>
</feature>
<dbReference type="PROSITE" id="PS50110">
    <property type="entry name" value="RESPONSE_REGULATORY"/>
    <property type="match status" value="1"/>
</dbReference>